<proteinExistence type="predicted"/>
<protein>
    <submittedName>
        <fullName evidence="1">(Mediterranean fruit fly) hypothetical protein</fullName>
    </submittedName>
</protein>
<sequence>MGIEAVSLNFFPACSCKRKAEQEVMSNKREILQKHMRKYIKTNLANMLIKLQTHIHMFINESTTQRKPPSDSVYQYLMFIYKRDIYTDTHTYFQIFTCIIYRHIYIYT</sequence>
<reference evidence="1" key="1">
    <citation type="submission" date="2020-11" db="EMBL/GenBank/DDBJ databases">
        <authorList>
            <person name="Whitehead M."/>
        </authorList>
    </citation>
    <scope>NUCLEOTIDE SEQUENCE</scope>
    <source>
        <strain evidence="1">EGII</strain>
    </source>
</reference>
<comment type="caution">
    <text evidence="1">The sequence shown here is derived from an EMBL/GenBank/DDBJ whole genome shotgun (WGS) entry which is preliminary data.</text>
</comment>
<name>A0A811VA90_CERCA</name>
<organism evidence="1 2">
    <name type="scientific">Ceratitis capitata</name>
    <name type="common">Mediterranean fruit fly</name>
    <name type="synonym">Tephritis capitata</name>
    <dbReference type="NCBI Taxonomy" id="7213"/>
    <lineage>
        <taxon>Eukaryota</taxon>
        <taxon>Metazoa</taxon>
        <taxon>Ecdysozoa</taxon>
        <taxon>Arthropoda</taxon>
        <taxon>Hexapoda</taxon>
        <taxon>Insecta</taxon>
        <taxon>Pterygota</taxon>
        <taxon>Neoptera</taxon>
        <taxon>Endopterygota</taxon>
        <taxon>Diptera</taxon>
        <taxon>Brachycera</taxon>
        <taxon>Muscomorpha</taxon>
        <taxon>Tephritoidea</taxon>
        <taxon>Tephritidae</taxon>
        <taxon>Ceratitis</taxon>
        <taxon>Ceratitis</taxon>
    </lineage>
</organism>
<accession>A0A811VA90</accession>
<dbReference type="EMBL" id="CAJHJT010000056">
    <property type="protein sequence ID" value="CAD7012187.1"/>
    <property type="molecule type" value="Genomic_DNA"/>
</dbReference>
<keyword evidence="2" id="KW-1185">Reference proteome</keyword>
<evidence type="ECO:0000313" key="2">
    <source>
        <dbReference type="Proteomes" id="UP000606786"/>
    </source>
</evidence>
<evidence type="ECO:0000313" key="1">
    <source>
        <dbReference type="EMBL" id="CAD7012187.1"/>
    </source>
</evidence>
<dbReference type="Proteomes" id="UP000606786">
    <property type="component" value="Unassembled WGS sequence"/>
</dbReference>
<gene>
    <name evidence="1" type="ORF">CCAP1982_LOCUS20288</name>
</gene>
<dbReference type="AlphaFoldDB" id="A0A811VA90"/>